<name>A0AAD7GHM2_MYCRO</name>
<gene>
    <name evidence="1" type="ORF">B0H17DRAFT_1180566</name>
</gene>
<keyword evidence="2" id="KW-1185">Reference proteome</keyword>
<dbReference type="AlphaFoldDB" id="A0AAD7GHM2"/>
<organism evidence="1 2">
    <name type="scientific">Mycena rosella</name>
    <name type="common">Pink bonnet</name>
    <name type="synonym">Agaricus rosellus</name>
    <dbReference type="NCBI Taxonomy" id="1033263"/>
    <lineage>
        <taxon>Eukaryota</taxon>
        <taxon>Fungi</taxon>
        <taxon>Dikarya</taxon>
        <taxon>Basidiomycota</taxon>
        <taxon>Agaricomycotina</taxon>
        <taxon>Agaricomycetes</taxon>
        <taxon>Agaricomycetidae</taxon>
        <taxon>Agaricales</taxon>
        <taxon>Marasmiineae</taxon>
        <taxon>Mycenaceae</taxon>
        <taxon>Mycena</taxon>
    </lineage>
</organism>
<dbReference type="EMBL" id="JARKIE010000079">
    <property type="protein sequence ID" value="KAJ7688408.1"/>
    <property type="molecule type" value="Genomic_DNA"/>
</dbReference>
<sequence>MRTPTIYETTVRTTLASQSLRPAQIALLFKVLDNRANVKTKKYSCASDLRALLSRVYTAGEPGTILWRLKNQSRSGKDLRAQRMAGPARVVLRYVSIQRRTYEVSVSKPEAPSSCTARPEFMDGLKSGAADYWVLYRAQAKCARLKPGGARGCKQPPPGHLPNAPHLLRSHSSTGDPHLHELPPREQAATEVFTTPAPDLQGESLSDLEQLTTEVLSVPCPALQNFEFNACVWDSNRNRDLRIRQIHEPRPLSQSRVDKEMQNYNWFPLGLTPETQSRAIGFLAEDVTRQYWREGELQDFLVAINWG</sequence>
<protein>
    <submittedName>
        <fullName evidence="1">Uncharacterized protein</fullName>
    </submittedName>
</protein>
<accession>A0AAD7GHM2</accession>
<reference evidence="1" key="1">
    <citation type="submission" date="2023-03" db="EMBL/GenBank/DDBJ databases">
        <title>Massive genome expansion in bonnet fungi (Mycena s.s.) driven by repeated elements and novel gene families across ecological guilds.</title>
        <authorList>
            <consortium name="Lawrence Berkeley National Laboratory"/>
            <person name="Harder C.B."/>
            <person name="Miyauchi S."/>
            <person name="Viragh M."/>
            <person name="Kuo A."/>
            <person name="Thoen E."/>
            <person name="Andreopoulos B."/>
            <person name="Lu D."/>
            <person name="Skrede I."/>
            <person name="Drula E."/>
            <person name="Henrissat B."/>
            <person name="Morin E."/>
            <person name="Kohler A."/>
            <person name="Barry K."/>
            <person name="LaButti K."/>
            <person name="Morin E."/>
            <person name="Salamov A."/>
            <person name="Lipzen A."/>
            <person name="Mereny Z."/>
            <person name="Hegedus B."/>
            <person name="Baldrian P."/>
            <person name="Stursova M."/>
            <person name="Weitz H."/>
            <person name="Taylor A."/>
            <person name="Grigoriev I.V."/>
            <person name="Nagy L.G."/>
            <person name="Martin F."/>
            <person name="Kauserud H."/>
        </authorList>
    </citation>
    <scope>NUCLEOTIDE SEQUENCE</scope>
    <source>
        <strain evidence="1">CBHHK067</strain>
    </source>
</reference>
<comment type="caution">
    <text evidence="1">The sequence shown here is derived from an EMBL/GenBank/DDBJ whole genome shotgun (WGS) entry which is preliminary data.</text>
</comment>
<dbReference type="Proteomes" id="UP001221757">
    <property type="component" value="Unassembled WGS sequence"/>
</dbReference>
<evidence type="ECO:0000313" key="2">
    <source>
        <dbReference type="Proteomes" id="UP001221757"/>
    </source>
</evidence>
<evidence type="ECO:0000313" key="1">
    <source>
        <dbReference type="EMBL" id="KAJ7688408.1"/>
    </source>
</evidence>
<proteinExistence type="predicted"/>